<comment type="caution">
    <text evidence="1">The sequence shown here is derived from an EMBL/GenBank/DDBJ whole genome shotgun (WGS) entry which is preliminary data.</text>
</comment>
<evidence type="ECO:0000313" key="1">
    <source>
        <dbReference type="EMBL" id="MDI9257133.1"/>
    </source>
</evidence>
<accession>A0ABT6XQ41</accession>
<protein>
    <recommendedName>
        <fullName evidence="3">Outer membrane protein beta-barrel domain-containing protein</fullName>
    </recommendedName>
</protein>
<reference evidence="1 2" key="1">
    <citation type="submission" date="2023-05" db="EMBL/GenBank/DDBJ databases">
        <title>Flavobacterium sedimenti sp. nov., isolated from the sediment.</title>
        <authorList>
            <person name="Wu N."/>
        </authorList>
    </citation>
    <scope>NUCLEOTIDE SEQUENCE [LARGE SCALE GENOMIC DNA]</scope>
    <source>
        <strain evidence="1 2">YZ-48</strain>
    </source>
</reference>
<name>A0ABT6XQ41_9FLAO</name>
<keyword evidence="2" id="KW-1185">Reference proteome</keyword>
<gene>
    <name evidence="1" type="ORF">QHT84_06870</name>
</gene>
<sequence>MKLNFSFLILLISFNFYCQTGYIKGYFIDNAGTRVECFINGSFLDFNPSEIEYKLTLESKTETIDINQMREYGDNSEYRFVRYEIMIDEFRTGKIGTDKALYYIKKKVFLRELVTGKANLYSYNDSGSMKFFFSVNGSDTPIQLEYKLYSFEGVVSQNNNYKQQLFNNLKGENISQDTFNKLEYKSKSLINLFLNYNSQNVTGKNNKSLFKKMIDFNLWLKGGYQQTSFIANSNDDFIGNFDFGSKSQIRAGIEFEMVIPSRGNNNFSFFIEVSSLSYKGNATRFYGDVNMQYATIEIPIGLKYNFAITNTTKVFLSASLHNSVITKADFNMESFSDVYGDFKGTFGLGFGTGIVFKKKFLLSVFTMNRKNVMNNDFSSSLKNTYAYIGYNVF</sequence>
<organism evidence="1 2">
    <name type="scientific">Flavobacterium sedimenticola</name>
    <dbReference type="NCBI Taxonomy" id="3043286"/>
    <lineage>
        <taxon>Bacteria</taxon>
        <taxon>Pseudomonadati</taxon>
        <taxon>Bacteroidota</taxon>
        <taxon>Flavobacteriia</taxon>
        <taxon>Flavobacteriales</taxon>
        <taxon>Flavobacteriaceae</taxon>
        <taxon>Flavobacterium</taxon>
    </lineage>
</organism>
<dbReference type="RefSeq" id="WP_283238816.1">
    <property type="nucleotide sequence ID" value="NZ_JASGBP010000003.1"/>
</dbReference>
<dbReference type="Proteomes" id="UP001230035">
    <property type="component" value="Unassembled WGS sequence"/>
</dbReference>
<evidence type="ECO:0000313" key="2">
    <source>
        <dbReference type="Proteomes" id="UP001230035"/>
    </source>
</evidence>
<evidence type="ECO:0008006" key="3">
    <source>
        <dbReference type="Google" id="ProtNLM"/>
    </source>
</evidence>
<proteinExistence type="predicted"/>
<dbReference type="EMBL" id="JASGBP010000003">
    <property type="protein sequence ID" value="MDI9257133.1"/>
    <property type="molecule type" value="Genomic_DNA"/>
</dbReference>